<dbReference type="CDD" id="cd01949">
    <property type="entry name" value="GGDEF"/>
    <property type="match status" value="1"/>
</dbReference>
<reference evidence="6 7" key="1">
    <citation type="submission" date="2019-03" db="EMBL/GenBank/DDBJ databases">
        <title>Arenimonas daejeonensis sp. nov., isolated from compost.</title>
        <authorList>
            <person name="Jeon C.O."/>
        </authorList>
    </citation>
    <scope>NUCLEOTIDE SEQUENCE [LARGE SCALE GENOMIC DNA]</scope>
    <source>
        <strain evidence="6 7">R29</strain>
    </source>
</reference>
<evidence type="ECO:0000256" key="1">
    <source>
        <dbReference type="ARBA" id="ARBA00001946"/>
    </source>
</evidence>
<dbReference type="AlphaFoldDB" id="A0A5C4RUD3"/>
<evidence type="ECO:0000256" key="4">
    <source>
        <dbReference type="SAM" id="Phobius"/>
    </source>
</evidence>
<keyword evidence="4" id="KW-0472">Membrane</keyword>
<keyword evidence="7" id="KW-1185">Reference proteome</keyword>
<accession>A0A5C4RUD3</accession>
<dbReference type="EC" id="2.7.7.65" evidence="2"/>
<dbReference type="OrthoDB" id="9803824at2"/>
<feature type="transmembrane region" description="Helical" evidence="4">
    <location>
        <begin position="6"/>
        <end position="28"/>
    </location>
</feature>
<feature type="domain" description="GGDEF" evidence="5">
    <location>
        <begin position="252"/>
        <end position="385"/>
    </location>
</feature>
<dbReference type="EMBL" id="SMDR01000001">
    <property type="protein sequence ID" value="TNJ34770.1"/>
    <property type="molecule type" value="Genomic_DNA"/>
</dbReference>
<dbReference type="Proteomes" id="UP000305760">
    <property type="component" value="Unassembled WGS sequence"/>
</dbReference>
<sequence length="388" mass="40655">MNLDPFASALIALLASAAMSAGLFAAAVRQPEELARPQRIWARAIVLAPAGWLLLEWAQDLPSLAVPGKTLIVASFVEYLRALLASRGRMPDSPWFAAPVCLVAVASAIMLFTQPGLPMRTGMLSLLCAGIAASTAVVALHGGRTRRGGNAGIVAIAFLLCAGVMAARGLLLFMPEGSAARTWIDQPWVETLMLGGAMLAPAVASLGFVLMGSERLLERLEGIASTDSLTGLLTRHAFLQRAEALLAAPGYRGAALLVLDLDHFKQINDGHGHDTGDQALRLVAGAMRQQLRAGDLLGRHGGEEFTVFLPSTGAAEAEVLAETLRAAVSHIGLLADGEALHLKVSIGLSVLGPDERDLGGLLKRADEAMYAAKRGGRDQVRVHPGGQA</sequence>
<gene>
    <name evidence="6" type="ORF">E1B00_03030</name>
</gene>
<dbReference type="GO" id="GO:0043709">
    <property type="term" value="P:cell adhesion involved in single-species biofilm formation"/>
    <property type="evidence" value="ECO:0007669"/>
    <property type="project" value="TreeGrafter"/>
</dbReference>
<protein>
    <recommendedName>
        <fullName evidence="2">diguanylate cyclase</fullName>
        <ecNumber evidence="2">2.7.7.65</ecNumber>
    </recommendedName>
</protein>
<evidence type="ECO:0000313" key="6">
    <source>
        <dbReference type="EMBL" id="TNJ34770.1"/>
    </source>
</evidence>
<dbReference type="InterPro" id="IPR000160">
    <property type="entry name" value="GGDEF_dom"/>
</dbReference>
<keyword evidence="4" id="KW-0812">Transmembrane</keyword>
<dbReference type="SUPFAM" id="SSF55073">
    <property type="entry name" value="Nucleotide cyclase"/>
    <property type="match status" value="1"/>
</dbReference>
<organism evidence="6 7">
    <name type="scientific">Arenimonas terrae</name>
    <dbReference type="NCBI Taxonomy" id="2546226"/>
    <lineage>
        <taxon>Bacteria</taxon>
        <taxon>Pseudomonadati</taxon>
        <taxon>Pseudomonadota</taxon>
        <taxon>Gammaproteobacteria</taxon>
        <taxon>Lysobacterales</taxon>
        <taxon>Lysobacteraceae</taxon>
        <taxon>Arenimonas</taxon>
    </lineage>
</organism>
<dbReference type="GO" id="GO:1902201">
    <property type="term" value="P:negative regulation of bacterial-type flagellum-dependent cell motility"/>
    <property type="evidence" value="ECO:0007669"/>
    <property type="project" value="TreeGrafter"/>
</dbReference>
<dbReference type="PANTHER" id="PTHR45138">
    <property type="entry name" value="REGULATORY COMPONENTS OF SENSORY TRANSDUCTION SYSTEM"/>
    <property type="match status" value="1"/>
</dbReference>
<evidence type="ECO:0000259" key="5">
    <source>
        <dbReference type="PROSITE" id="PS50887"/>
    </source>
</evidence>
<comment type="cofactor">
    <cofactor evidence="1">
        <name>Mg(2+)</name>
        <dbReference type="ChEBI" id="CHEBI:18420"/>
    </cofactor>
</comment>
<comment type="catalytic activity">
    <reaction evidence="3">
        <text>2 GTP = 3',3'-c-di-GMP + 2 diphosphate</text>
        <dbReference type="Rhea" id="RHEA:24898"/>
        <dbReference type="ChEBI" id="CHEBI:33019"/>
        <dbReference type="ChEBI" id="CHEBI:37565"/>
        <dbReference type="ChEBI" id="CHEBI:58805"/>
        <dbReference type="EC" id="2.7.7.65"/>
    </reaction>
</comment>
<dbReference type="InterPro" id="IPR050469">
    <property type="entry name" value="Diguanylate_Cyclase"/>
</dbReference>
<name>A0A5C4RUD3_9GAMM</name>
<dbReference type="RefSeq" id="WP_139445502.1">
    <property type="nucleotide sequence ID" value="NZ_SMDR01000001.1"/>
</dbReference>
<comment type="caution">
    <text evidence="6">The sequence shown here is derived from an EMBL/GenBank/DDBJ whole genome shotgun (WGS) entry which is preliminary data.</text>
</comment>
<dbReference type="Pfam" id="PF00990">
    <property type="entry name" value="GGDEF"/>
    <property type="match status" value="1"/>
</dbReference>
<proteinExistence type="predicted"/>
<dbReference type="InterPro" id="IPR043128">
    <property type="entry name" value="Rev_trsase/Diguanyl_cyclase"/>
</dbReference>
<evidence type="ECO:0000256" key="3">
    <source>
        <dbReference type="ARBA" id="ARBA00034247"/>
    </source>
</evidence>
<dbReference type="SMART" id="SM00267">
    <property type="entry name" value="GGDEF"/>
    <property type="match status" value="1"/>
</dbReference>
<feature type="transmembrane region" description="Helical" evidence="4">
    <location>
        <begin position="152"/>
        <end position="171"/>
    </location>
</feature>
<evidence type="ECO:0000256" key="2">
    <source>
        <dbReference type="ARBA" id="ARBA00012528"/>
    </source>
</evidence>
<dbReference type="Gene3D" id="3.30.70.270">
    <property type="match status" value="1"/>
</dbReference>
<dbReference type="NCBIfam" id="TIGR00254">
    <property type="entry name" value="GGDEF"/>
    <property type="match status" value="1"/>
</dbReference>
<feature type="transmembrane region" description="Helical" evidence="4">
    <location>
        <begin position="191"/>
        <end position="211"/>
    </location>
</feature>
<feature type="transmembrane region" description="Helical" evidence="4">
    <location>
        <begin position="96"/>
        <end position="117"/>
    </location>
</feature>
<keyword evidence="4" id="KW-1133">Transmembrane helix</keyword>
<feature type="transmembrane region" description="Helical" evidence="4">
    <location>
        <begin position="123"/>
        <end position="140"/>
    </location>
</feature>
<dbReference type="PROSITE" id="PS50887">
    <property type="entry name" value="GGDEF"/>
    <property type="match status" value="1"/>
</dbReference>
<dbReference type="GO" id="GO:0005886">
    <property type="term" value="C:plasma membrane"/>
    <property type="evidence" value="ECO:0007669"/>
    <property type="project" value="TreeGrafter"/>
</dbReference>
<dbReference type="FunFam" id="3.30.70.270:FF:000001">
    <property type="entry name" value="Diguanylate cyclase domain protein"/>
    <property type="match status" value="1"/>
</dbReference>
<dbReference type="InterPro" id="IPR029787">
    <property type="entry name" value="Nucleotide_cyclase"/>
</dbReference>
<dbReference type="GO" id="GO:0052621">
    <property type="term" value="F:diguanylate cyclase activity"/>
    <property type="evidence" value="ECO:0007669"/>
    <property type="project" value="UniProtKB-EC"/>
</dbReference>
<dbReference type="PANTHER" id="PTHR45138:SF9">
    <property type="entry name" value="DIGUANYLATE CYCLASE DGCM-RELATED"/>
    <property type="match status" value="1"/>
</dbReference>
<evidence type="ECO:0000313" key="7">
    <source>
        <dbReference type="Proteomes" id="UP000305760"/>
    </source>
</evidence>